<dbReference type="AlphaFoldDB" id="A0A6M4H6Y1"/>
<dbReference type="Gene3D" id="3.90.550.10">
    <property type="entry name" value="Spore Coat Polysaccharide Biosynthesis Protein SpsA, Chain A"/>
    <property type="match status" value="1"/>
</dbReference>
<dbReference type="SUPFAM" id="SSF48452">
    <property type="entry name" value="TPR-like"/>
    <property type="match status" value="1"/>
</dbReference>
<evidence type="ECO:0000313" key="2">
    <source>
        <dbReference type="EMBL" id="QJR15381.1"/>
    </source>
</evidence>
<dbReference type="InParanoid" id="A0A6M4H6Y1"/>
<dbReference type="EMBL" id="CP053073">
    <property type="protein sequence ID" value="QJR15381.1"/>
    <property type="molecule type" value="Genomic_DNA"/>
</dbReference>
<name>A0A6M4H6Y1_9PROT</name>
<reference evidence="2 3" key="1">
    <citation type="submission" date="2020-04" db="EMBL/GenBank/DDBJ databases">
        <title>Usitatibacter rugosus gen. nov., sp. nov. and Usitatibacter palustris sp. nov., novel members of Usitatibacteraceae fam. nov. within the order Nitrosomonadales isolated from soil.</title>
        <authorList>
            <person name="Huber K.J."/>
            <person name="Neumann-Schaal M."/>
            <person name="Geppert A."/>
            <person name="Luckner M."/>
            <person name="Wanner G."/>
            <person name="Overmann J."/>
        </authorList>
    </citation>
    <scope>NUCLEOTIDE SEQUENCE [LARGE SCALE GENOMIC DNA]</scope>
    <source>
        <strain evidence="2 3">Swamp67</strain>
    </source>
</reference>
<evidence type="ECO:0000259" key="1">
    <source>
        <dbReference type="Pfam" id="PF00535"/>
    </source>
</evidence>
<dbReference type="InterPro" id="IPR011990">
    <property type="entry name" value="TPR-like_helical_dom_sf"/>
</dbReference>
<organism evidence="2 3">
    <name type="scientific">Usitatibacter palustris</name>
    <dbReference type="NCBI Taxonomy" id="2732487"/>
    <lineage>
        <taxon>Bacteria</taxon>
        <taxon>Pseudomonadati</taxon>
        <taxon>Pseudomonadota</taxon>
        <taxon>Betaproteobacteria</taxon>
        <taxon>Nitrosomonadales</taxon>
        <taxon>Usitatibacteraceae</taxon>
        <taxon>Usitatibacter</taxon>
    </lineage>
</organism>
<dbReference type="Gene3D" id="1.25.40.10">
    <property type="entry name" value="Tetratricopeptide repeat domain"/>
    <property type="match status" value="1"/>
</dbReference>
<dbReference type="InterPro" id="IPR001173">
    <property type="entry name" value="Glyco_trans_2-like"/>
</dbReference>
<dbReference type="PANTHER" id="PTHR22916">
    <property type="entry name" value="GLYCOSYLTRANSFERASE"/>
    <property type="match status" value="1"/>
</dbReference>
<dbReference type="Pfam" id="PF00535">
    <property type="entry name" value="Glycos_transf_2"/>
    <property type="match status" value="1"/>
</dbReference>
<dbReference type="KEGG" id="upl:DSM104440_02200"/>
<gene>
    <name evidence="2" type="ORF">DSM104440_02200</name>
</gene>
<evidence type="ECO:0000313" key="3">
    <source>
        <dbReference type="Proteomes" id="UP000503096"/>
    </source>
</evidence>
<protein>
    <recommendedName>
        <fullName evidence="1">Glycosyltransferase 2-like domain-containing protein</fullName>
    </recommendedName>
</protein>
<dbReference type="Proteomes" id="UP000503096">
    <property type="component" value="Chromosome"/>
</dbReference>
<keyword evidence="3" id="KW-1185">Reference proteome</keyword>
<feature type="domain" description="Glycosyltransferase 2-like" evidence="1">
    <location>
        <begin position="14"/>
        <end position="120"/>
    </location>
</feature>
<dbReference type="InterPro" id="IPR029044">
    <property type="entry name" value="Nucleotide-diphossugar_trans"/>
</dbReference>
<dbReference type="SUPFAM" id="SSF53448">
    <property type="entry name" value="Nucleotide-diphospho-sugar transferases"/>
    <property type="match status" value="1"/>
</dbReference>
<dbReference type="GO" id="GO:0016758">
    <property type="term" value="F:hexosyltransferase activity"/>
    <property type="evidence" value="ECO:0007669"/>
    <property type="project" value="UniProtKB-ARBA"/>
</dbReference>
<proteinExistence type="predicted"/>
<sequence length="324" mass="35285">MSTVSLIIRSMDRPALSRALASVASQDAPGIDAEVLVVAACGRAHKPVAPKTGPFGTRLVVASDGGRLTRPQAGNAGLDAASGEYIAFLDDDDELMPHQFRTLLSEFDADPAAQFVHARSQAVDPQGNPLYLYGGPWHDWEQLTTGFFQLGAVMFRRGLLDKGVRFDESLDILEDLEFFVQCARHAKLRYRPDPVSRYYVMDGDSGTGEGGNRDDARVQRALGYIRDKWRDLAAELDDLPPARIHRGREQVLRGEFAAAIETLAPVLETQPGEVNALNLSGLAHINVGNFAEAEVLLRRALAVVPGHPGIEKNLALLARRRAGT</sequence>
<accession>A0A6M4H6Y1</accession>